<dbReference type="OrthoDB" id="5589010at2759"/>
<feature type="domain" description="C3H1-type" evidence="11">
    <location>
        <begin position="561"/>
        <end position="586"/>
    </location>
</feature>
<keyword evidence="6 9" id="KW-0863">Zinc-finger</keyword>
<feature type="compositionally biased region" description="Polar residues" evidence="10">
    <location>
        <begin position="519"/>
        <end position="528"/>
    </location>
</feature>
<accession>A0A158PJ01</accession>
<comment type="similarity">
    <text evidence="2">Belongs to the ZC3H14 family.</text>
</comment>
<keyword evidence="13" id="KW-1185">Reference proteome</keyword>
<dbReference type="GO" id="GO:0008270">
    <property type="term" value="F:zinc ion binding"/>
    <property type="evidence" value="ECO:0007669"/>
    <property type="project" value="UniProtKB-KW"/>
</dbReference>
<dbReference type="Pfam" id="PF14608">
    <property type="entry name" value="zf-CCCH_2"/>
    <property type="match status" value="5"/>
</dbReference>
<feature type="compositionally biased region" description="Basic and acidic residues" evidence="10">
    <location>
        <begin position="100"/>
        <end position="129"/>
    </location>
</feature>
<evidence type="ECO:0000256" key="4">
    <source>
        <dbReference type="ARBA" id="ARBA00022723"/>
    </source>
</evidence>
<feature type="region of interest" description="Disordered" evidence="10">
    <location>
        <begin position="98"/>
        <end position="248"/>
    </location>
</feature>
<dbReference type="InterPro" id="IPR000571">
    <property type="entry name" value="Znf_CCCH"/>
</dbReference>
<keyword evidence="4 9" id="KW-0479">Metal-binding</keyword>
<evidence type="ECO:0000313" key="14">
    <source>
        <dbReference type="WBParaSite" id="ACOC_0000815801-mRNA-1"/>
    </source>
</evidence>
<dbReference type="GO" id="GO:0043488">
    <property type="term" value="P:regulation of mRNA stability"/>
    <property type="evidence" value="ECO:0007669"/>
    <property type="project" value="InterPro"/>
</dbReference>
<dbReference type="EMBL" id="UYYA01004122">
    <property type="protein sequence ID" value="VDM59744.1"/>
    <property type="molecule type" value="Genomic_DNA"/>
</dbReference>
<evidence type="ECO:0000256" key="7">
    <source>
        <dbReference type="ARBA" id="ARBA00022833"/>
    </source>
</evidence>
<organism evidence="14">
    <name type="scientific">Angiostrongylus costaricensis</name>
    <name type="common">Nematode worm</name>
    <dbReference type="NCBI Taxonomy" id="334426"/>
    <lineage>
        <taxon>Eukaryota</taxon>
        <taxon>Metazoa</taxon>
        <taxon>Ecdysozoa</taxon>
        <taxon>Nematoda</taxon>
        <taxon>Chromadorea</taxon>
        <taxon>Rhabditida</taxon>
        <taxon>Rhabditina</taxon>
        <taxon>Rhabditomorpha</taxon>
        <taxon>Strongyloidea</taxon>
        <taxon>Metastrongylidae</taxon>
        <taxon>Angiostrongylus</taxon>
    </lineage>
</organism>
<evidence type="ECO:0000256" key="2">
    <source>
        <dbReference type="ARBA" id="ARBA00008423"/>
    </source>
</evidence>
<keyword evidence="5" id="KW-0677">Repeat</keyword>
<dbReference type="OMA" id="FCEYYHP"/>
<dbReference type="PANTHER" id="PTHR14738:SF29">
    <property type="entry name" value="ZINC FINGER CCCH DOMAIN-CONTAINING PROTEIN 14"/>
    <property type="match status" value="1"/>
</dbReference>
<gene>
    <name evidence="12" type="ORF">ACOC_LOCUS8159</name>
</gene>
<dbReference type="STRING" id="334426.A0A158PJ01"/>
<evidence type="ECO:0000313" key="12">
    <source>
        <dbReference type="EMBL" id="VDM59744.1"/>
    </source>
</evidence>
<evidence type="ECO:0000256" key="5">
    <source>
        <dbReference type="ARBA" id="ARBA00022737"/>
    </source>
</evidence>
<evidence type="ECO:0000256" key="9">
    <source>
        <dbReference type="PROSITE-ProRule" id="PRU00723"/>
    </source>
</evidence>
<dbReference type="Proteomes" id="UP000267027">
    <property type="component" value="Unassembled WGS sequence"/>
</dbReference>
<dbReference type="GO" id="GO:0005634">
    <property type="term" value="C:nucleus"/>
    <property type="evidence" value="ECO:0007669"/>
    <property type="project" value="UniProtKB-SubCell"/>
</dbReference>
<dbReference type="Pfam" id="PF01480">
    <property type="entry name" value="PWI"/>
    <property type="match status" value="1"/>
</dbReference>
<evidence type="ECO:0000256" key="10">
    <source>
        <dbReference type="SAM" id="MobiDB-lite"/>
    </source>
</evidence>
<evidence type="ECO:0000256" key="6">
    <source>
        <dbReference type="ARBA" id="ARBA00022771"/>
    </source>
</evidence>
<comment type="subcellular location">
    <subcellularLocation>
        <location evidence="1">Nucleus</location>
    </subcellularLocation>
</comment>
<dbReference type="GO" id="GO:0005737">
    <property type="term" value="C:cytoplasm"/>
    <property type="evidence" value="ECO:0007669"/>
    <property type="project" value="TreeGrafter"/>
</dbReference>
<dbReference type="Gene3D" id="1.10.340.40">
    <property type="entry name" value="Nuclear abundant poly(A) RNA-bind protein 2, N-terminal domain"/>
    <property type="match status" value="1"/>
</dbReference>
<dbReference type="Gene3D" id="4.10.1000.40">
    <property type="match status" value="1"/>
</dbReference>
<dbReference type="PROSITE" id="PS50103">
    <property type="entry name" value="ZF_C3H1"/>
    <property type="match status" value="1"/>
</dbReference>
<feature type="compositionally biased region" description="Basic residues" evidence="10">
    <location>
        <begin position="225"/>
        <end position="238"/>
    </location>
</feature>
<keyword evidence="8" id="KW-0539">Nucleus</keyword>
<dbReference type="Gene3D" id="4.10.1000.30">
    <property type="match status" value="1"/>
</dbReference>
<evidence type="ECO:0000259" key="11">
    <source>
        <dbReference type="PROSITE" id="PS50103"/>
    </source>
</evidence>
<dbReference type="AlphaFoldDB" id="A0A158PJ01"/>
<feature type="region of interest" description="Disordered" evidence="10">
    <location>
        <begin position="504"/>
        <end position="550"/>
    </location>
</feature>
<feature type="compositionally biased region" description="Basic and acidic residues" evidence="10">
    <location>
        <begin position="136"/>
        <end position="215"/>
    </location>
</feature>
<evidence type="ECO:0000313" key="13">
    <source>
        <dbReference type="Proteomes" id="UP000267027"/>
    </source>
</evidence>
<keyword evidence="7 9" id="KW-0862">Zinc</keyword>
<dbReference type="InterPro" id="IPR043094">
    <property type="entry name" value="Nab2/ZC3H14_N_sf"/>
</dbReference>
<feature type="zinc finger region" description="C3H1-type" evidence="9">
    <location>
        <begin position="561"/>
        <end position="586"/>
    </location>
</feature>
<name>A0A158PJ01_ANGCS</name>
<dbReference type="PANTHER" id="PTHR14738">
    <property type="entry name" value="ZINC FINGER CCCH DOMAIN-CONTAINING PROTEIN 14"/>
    <property type="match status" value="1"/>
</dbReference>
<dbReference type="WBParaSite" id="ACOC_0000815801-mRNA-1">
    <property type="protein sequence ID" value="ACOC_0000815801-mRNA-1"/>
    <property type="gene ID" value="ACOC_0000815801"/>
</dbReference>
<reference evidence="14" key="1">
    <citation type="submission" date="2016-04" db="UniProtKB">
        <authorList>
            <consortium name="WormBaseParasite"/>
        </authorList>
    </citation>
    <scope>IDENTIFICATION</scope>
</reference>
<dbReference type="FunFam" id="4.10.1000.40:FF:000006">
    <property type="entry name" value="Zinc finger CCCH domain-containing protein 14"/>
    <property type="match status" value="1"/>
</dbReference>
<protein>
    <recommendedName>
        <fullName evidence="3">Zinc finger CCCH domain-containing protein 14</fullName>
    </recommendedName>
</protein>
<dbReference type="InterPro" id="IPR002483">
    <property type="entry name" value="PWI_dom"/>
</dbReference>
<evidence type="ECO:0000256" key="3">
    <source>
        <dbReference type="ARBA" id="ARBA00015071"/>
    </source>
</evidence>
<reference evidence="12 13" key="2">
    <citation type="submission" date="2018-11" db="EMBL/GenBank/DDBJ databases">
        <authorList>
            <consortium name="Pathogen Informatics"/>
        </authorList>
    </citation>
    <scope>NUCLEOTIDE SEQUENCE [LARGE SCALE GENOMIC DNA]</scope>
    <source>
        <strain evidence="12 13">Costa Rica</strain>
    </source>
</reference>
<sequence length="744" mass="83508">MDASSFYDVGCFSSKVVGMAAGQNVDVSKKLKAAIKAKLEELGVYVDDELPEYIMVMIANKKEKNQMKDDLNLFLGKCTNKFVDWLFELFERLQTAGTKSDTHSVVDKASKETSKEHSKNKERRKEAETISHASTSKKEDRKESRTHESSHRHSDSELRRRETEKEKEREKEREREREKEKEKIRQAEKVKEKEREERAKELERQEKLREQEKSKVAVPRDTARPIRRQKERRSRSRSKTWSDDEFEQQVEGRAKKVASSVVAHRVLTASPEPVKVSSQVHVMRKVKPATRLNYKGLLDSSFFSEIEMKTMKAGSSMFLKAMNQASVSAGYGASLVEKKKGAVHASVSRSPLKNRLSRPDIVDVDSDGENAYKTEVIMGEKSRSRPISPQITVTLKGAREHIGVKKAGLKRRKEKGEGDAKNGSVVVVPEKRGRTVEIDDEIVYRRHDALLKVSFCVRLFMLNFHDGYESPSIRKWDGQIQLDEEDTTDDDEAKIDAVLADARGVTSTMDEDDEVPPTHQLSRGNSWSGYAGSPTQQPPGGAPNYVPTPLTKDEVNYTTVTKIPERCRFWPACRQGENCPYTHPNKQCINFPHCSFGARCLYIHPPCRFDRKCANPNCPYTHGRIAAATVPVHVTTPAPAAAAPQISQPIATSSPNSTAAETTRIPPDIPLSAETKIPSIHTPCLFGNKCKKPNCAFKHPKACHYGILCMNASCYFYHPPQPKSSSGSGVVATKYKWKASSASA</sequence>
<proteinExistence type="inferred from homology"/>
<evidence type="ECO:0000256" key="1">
    <source>
        <dbReference type="ARBA" id="ARBA00004123"/>
    </source>
</evidence>
<dbReference type="GO" id="GO:0008143">
    <property type="term" value="F:poly(A) binding"/>
    <property type="evidence" value="ECO:0007669"/>
    <property type="project" value="InterPro"/>
</dbReference>
<evidence type="ECO:0000256" key="8">
    <source>
        <dbReference type="ARBA" id="ARBA00023242"/>
    </source>
</evidence>
<dbReference type="InterPro" id="IPR040366">
    <property type="entry name" value="Nab2/ZC3H14"/>
</dbReference>